<dbReference type="Proteomes" id="UP000749559">
    <property type="component" value="Unassembled WGS sequence"/>
</dbReference>
<evidence type="ECO:0000313" key="1">
    <source>
        <dbReference type="EMBL" id="CAH1797544.1"/>
    </source>
</evidence>
<reference evidence="1" key="1">
    <citation type="submission" date="2022-03" db="EMBL/GenBank/DDBJ databases">
        <authorList>
            <person name="Martin C."/>
        </authorList>
    </citation>
    <scope>NUCLEOTIDE SEQUENCE</scope>
</reference>
<proteinExistence type="predicted"/>
<comment type="caution">
    <text evidence="1">The sequence shown here is derived from an EMBL/GenBank/DDBJ whole genome shotgun (WGS) entry which is preliminary data.</text>
</comment>
<gene>
    <name evidence="1" type="ORF">OFUS_LOCUS21811</name>
</gene>
<evidence type="ECO:0000313" key="2">
    <source>
        <dbReference type="Proteomes" id="UP000749559"/>
    </source>
</evidence>
<sequence>RIAKHGTYDMKMEQSQNMGHLTRIINKRKIWTDDKNMEQAQNIGHMTSTQETPGRNMTNIQDIWKMKNVFTCYYFQFHFILESYSANPLYTLSPHINLVN</sequence>
<dbReference type="AlphaFoldDB" id="A0A8S4PWB0"/>
<name>A0A8S4PWB0_OWEFU</name>
<protein>
    <submittedName>
        <fullName evidence="1">Uncharacterized protein</fullName>
    </submittedName>
</protein>
<organism evidence="1 2">
    <name type="scientific">Owenia fusiformis</name>
    <name type="common">Polychaete worm</name>
    <dbReference type="NCBI Taxonomy" id="6347"/>
    <lineage>
        <taxon>Eukaryota</taxon>
        <taxon>Metazoa</taxon>
        <taxon>Spiralia</taxon>
        <taxon>Lophotrochozoa</taxon>
        <taxon>Annelida</taxon>
        <taxon>Polychaeta</taxon>
        <taxon>Sedentaria</taxon>
        <taxon>Canalipalpata</taxon>
        <taxon>Sabellida</taxon>
        <taxon>Oweniida</taxon>
        <taxon>Oweniidae</taxon>
        <taxon>Owenia</taxon>
    </lineage>
</organism>
<accession>A0A8S4PWB0</accession>
<dbReference type="EMBL" id="CAIIXF020000010">
    <property type="protein sequence ID" value="CAH1797544.1"/>
    <property type="molecule type" value="Genomic_DNA"/>
</dbReference>
<keyword evidence="2" id="KW-1185">Reference proteome</keyword>
<feature type="non-terminal residue" evidence="1">
    <location>
        <position position="1"/>
    </location>
</feature>